<evidence type="ECO:0000256" key="5">
    <source>
        <dbReference type="PIRSR" id="PIRSR622684-1"/>
    </source>
</evidence>
<evidence type="ECO:0000313" key="9">
    <source>
        <dbReference type="Proteomes" id="UP000261540"/>
    </source>
</evidence>
<dbReference type="PROSITE" id="PS00139">
    <property type="entry name" value="THIOL_PROTEASE_CYS"/>
    <property type="match status" value="1"/>
</dbReference>
<evidence type="ECO:0000256" key="6">
    <source>
        <dbReference type="PROSITE-ProRule" id="PRU00239"/>
    </source>
</evidence>
<comment type="similarity">
    <text evidence="1">Belongs to the peptidase C2 family.</text>
</comment>
<dbReference type="Pfam" id="PF01067">
    <property type="entry name" value="Calpain_III"/>
    <property type="match status" value="3"/>
</dbReference>
<dbReference type="SUPFAM" id="SSF54001">
    <property type="entry name" value="Cysteine proteinases"/>
    <property type="match status" value="1"/>
</dbReference>
<proteinExistence type="inferred from homology"/>
<dbReference type="Gene3D" id="2.60.120.380">
    <property type="match status" value="2"/>
</dbReference>
<dbReference type="Ensembl" id="ENSPKIT00000016213.1">
    <property type="protein sequence ID" value="ENSPKIP00000035284.1"/>
    <property type="gene ID" value="ENSPKIG00000014289.1"/>
</dbReference>
<dbReference type="GO" id="GO:0004198">
    <property type="term" value="F:calcium-dependent cysteine-type endopeptidase activity"/>
    <property type="evidence" value="ECO:0007669"/>
    <property type="project" value="InterPro"/>
</dbReference>
<dbReference type="InterPro" id="IPR036213">
    <property type="entry name" value="Calpain_III_sf"/>
</dbReference>
<dbReference type="PANTHER" id="PTHR10183">
    <property type="entry name" value="CALPAIN"/>
    <property type="match status" value="1"/>
</dbReference>
<dbReference type="SUPFAM" id="SSF49758">
    <property type="entry name" value="Calpain large subunit, middle domain (domain III)"/>
    <property type="match status" value="2"/>
</dbReference>
<dbReference type="PRINTS" id="PR00704">
    <property type="entry name" value="CALPAIN"/>
</dbReference>
<keyword evidence="4 6" id="KW-0788">Thiol protease</keyword>
<accession>A0A3B3SX84</accession>
<dbReference type="Proteomes" id="UP000261540">
    <property type="component" value="Unplaced"/>
</dbReference>
<evidence type="ECO:0000256" key="4">
    <source>
        <dbReference type="ARBA" id="ARBA00022807"/>
    </source>
</evidence>
<dbReference type="InterPro" id="IPR022684">
    <property type="entry name" value="Calpain_cysteine_protease"/>
</dbReference>
<dbReference type="InterPro" id="IPR033883">
    <property type="entry name" value="C2_III"/>
</dbReference>
<dbReference type="PANTHER" id="PTHR10183:SF30">
    <property type="entry name" value="CALPAIN-10"/>
    <property type="match status" value="1"/>
</dbReference>
<dbReference type="CDD" id="cd00214">
    <property type="entry name" value="Calpain_III"/>
    <property type="match status" value="1"/>
</dbReference>
<name>A0A3B3SX84_9TELE</name>
<evidence type="ECO:0000256" key="3">
    <source>
        <dbReference type="ARBA" id="ARBA00022801"/>
    </source>
</evidence>
<dbReference type="STRING" id="1676925.ENSPKIP00000035284"/>
<dbReference type="SMART" id="SM00230">
    <property type="entry name" value="CysPc"/>
    <property type="match status" value="1"/>
</dbReference>
<feature type="active site" evidence="5 6">
    <location>
        <position position="67"/>
    </location>
</feature>
<reference evidence="8" key="2">
    <citation type="submission" date="2025-09" db="UniProtKB">
        <authorList>
            <consortium name="Ensembl"/>
        </authorList>
    </citation>
    <scope>IDENTIFICATION</scope>
</reference>
<dbReference type="CDD" id="cd00044">
    <property type="entry name" value="CysPc"/>
    <property type="match status" value="1"/>
</dbReference>
<evidence type="ECO:0000256" key="1">
    <source>
        <dbReference type="ARBA" id="ARBA00007623"/>
    </source>
</evidence>
<feature type="active site" evidence="5 6">
    <location>
        <position position="258"/>
    </location>
</feature>
<feature type="domain" description="Calpain catalytic" evidence="7">
    <location>
        <begin position="7"/>
        <end position="312"/>
    </location>
</feature>
<dbReference type="AlphaFoldDB" id="A0A3B3SX84"/>
<sequence length="744" mass="82476">MEPSGSLFIDPDFAPADCSLFSDCSTPIARLQGAVEWMRPQEICSSPKLFPENPKEGHPKQGILGDCWFLCACTALLKNKHLMDKVFPPGQPQWGDRSYKGKFRFRFWRFGRWVDVRVDDCLPCLSSRLCFSHCQSPSVFWVPLLEKAYAKLRGSYERLWAGQVAEALVDLTGGLAEQWSLKDSGNEEDPLGQTDKGRRRLDLDSLQAVKGLCSISGSVHSAPGGASELGQHHALSVMEWIDLPVASGAAVRLLRVRNPWGRPTWGGAWREGGERWEQMDQTCALDLLSRTEEGEFWMEEAEFLEEFDEVTVGYPIGSQGFILSIYTGCELPHSYQIGSCWIKGHSSGGCRNNSSFGSNPKFWLQMKDPGEVLVSLLQHRLWRNSADSKGCIDSVGPQGGSRGPDFQHHAIGLHIWKVLFTYHKYRRTYTYLGTKQVISVLTWLIRSFLLYNIFLKPRPEMTLLLIHDCGNGVCVRVSSFQVEKKHFNLVRTLNKPASVSTHCHAYQREVSVYAGLSAGAYLVVPSTFLPGAEASFLLRVFSSAALVLSLVEAPGVPPLAVPDGEWEIHSSQGSWVPGQSAGGSRNFPSHWTNPHVLLLVSLQCEEPNVRVSLRQHGPPSAFLPIGFHIYQVPDGFVEPRITQGQEPQASCVPHCYTQEVSLQCSLPPGAYAVVPSTYQPDSEGNFTLTVSRKILRKVVMSQESLGNVVREVSVAGHSGLQLVSDPITCMDTHVSECTTQNVDT</sequence>
<evidence type="ECO:0000313" key="8">
    <source>
        <dbReference type="Ensembl" id="ENSPKIP00000035284.1"/>
    </source>
</evidence>
<dbReference type="InterPro" id="IPR022683">
    <property type="entry name" value="Calpain_III"/>
</dbReference>
<dbReference type="InterPro" id="IPR038765">
    <property type="entry name" value="Papain-like_cys_pep_sf"/>
</dbReference>
<dbReference type="GO" id="GO:0006508">
    <property type="term" value="P:proteolysis"/>
    <property type="evidence" value="ECO:0007669"/>
    <property type="project" value="UniProtKB-KW"/>
</dbReference>
<organism evidence="8 9">
    <name type="scientific">Paramormyrops kingsleyae</name>
    <dbReference type="NCBI Taxonomy" id="1676925"/>
    <lineage>
        <taxon>Eukaryota</taxon>
        <taxon>Metazoa</taxon>
        <taxon>Chordata</taxon>
        <taxon>Craniata</taxon>
        <taxon>Vertebrata</taxon>
        <taxon>Euteleostomi</taxon>
        <taxon>Actinopterygii</taxon>
        <taxon>Neopterygii</taxon>
        <taxon>Teleostei</taxon>
        <taxon>Osteoglossocephala</taxon>
        <taxon>Osteoglossomorpha</taxon>
        <taxon>Osteoglossiformes</taxon>
        <taxon>Mormyridae</taxon>
        <taxon>Paramormyrops</taxon>
    </lineage>
</organism>
<keyword evidence="9" id="KW-1185">Reference proteome</keyword>
<dbReference type="InterPro" id="IPR000169">
    <property type="entry name" value="Pept_cys_AS"/>
</dbReference>
<dbReference type="PROSITE" id="PS50203">
    <property type="entry name" value="CALPAIN_CAT"/>
    <property type="match status" value="1"/>
</dbReference>
<evidence type="ECO:0000259" key="7">
    <source>
        <dbReference type="PROSITE" id="PS50203"/>
    </source>
</evidence>
<dbReference type="GO" id="GO:0005737">
    <property type="term" value="C:cytoplasm"/>
    <property type="evidence" value="ECO:0007669"/>
    <property type="project" value="TreeGrafter"/>
</dbReference>
<dbReference type="Pfam" id="PF00648">
    <property type="entry name" value="Peptidase_C2"/>
    <property type="match status" value="1"/>
</dbReference>
<protein>
    <submittedName>
        <fullName evidence="8">Calpain 10</fullName>
    </submittedName>
</protein>
<evidence type="ECO:0000256" key="2">
    <source>
        <dbReference type="ARBA" id="ARBA00022670"/>
    </source>
</evidence>
<dbReference type="GeneTree" id="ENSGT00940000159706"/>
<keyword evidence="3 6" id="KW-0378">Hydrolase</keyword>
<keyword evidence="2 6" id="KW-0645">Protease</keyword>
<reference evidence="8" key="1">
    <citation type="submission" date="2025-08" db="UniProtKB">
        <authorList>
            <consortium name="Ensembl"/>
        </authorList>
    </citation>
    <scope>IDENTIFICATION</scope>
</reference>
<dbReference type="InterPro" id="IPR022682">
    <property type="entry name" value="Calpain_domain_III"/>
</dbReference>
<feature type="active site" evidence="5 6">
    <location>
        <position position="233"/>
    </location>
</feature>
<dbReference type="Gene3D" id="3.90.70.10">
    <property type="entry name" value="Cysteine proteinases"/>
    <property type="match status" value="1"/>
</dbReference>
<dbReference type="InterPro" id="IPR001300">
    <property type="entry name" value="Peptidase_C2_calpain_cat"/>
</dbReference>
<dbReference type="SMART" id="SM00720">
    <property type="entry name" value="calpain_III"/>
    <property type="match status" value="2"/>
</dbReference>